<dbReference type="KEGG" id="hsai:HPS36_16110"/>
<accession>A0A7D3XWK3</accession>
<name>A0A7D3XWK3_9EURY</name>
<dbReference type="GeneID" id="55596558"/>
<keyword evidence="2" id="KW-1185">Reference proteome</keyword>
<keyword evidence="1" id="KW-0614">Plasmid</keyword>
<dbReference type="Gene3D" id="2.20.20.30">
    <property type="entry name" value="reverse gyrase domain"/>
    <property type="match status" value="1"/>
</dbReference>
<dbReference type="AlphaFoldDB" id="A0A7D3XWK3"/>
<dbReference type="EMBL" id="CP053943">
    <property type="protein sequence ID" value="QKG94409.1"/>
    <property type="molecule type" value="Genomic_DNA"/>
</dbReference>
<sequence>MGNSNGEPTPPDDLSEALIQRIDALELPELKSLLSYVEQRIDALRTPIEEEIEANAAGEVLDIENHGAYAIVRKHPPDPDDDGVNTEITSLYHVRREPQIDGTESLHWAYLGDVHNNAQTRCESCGRTLDDDVDTCPHCGSDDVDHSDTEE</sequence>
<gene>
    <name evidence="1" type="ORF">HPS36_16110</name>
</gene>
<organism evidence="1 2">
    <name type="scientific">Halorubrum salinarum</name>
    <dbReference type="NCBI Taxonomy" id="2739057"/>
    <lineage>
        <taxon>Archaea</taxon>
        <taxon>Methanobacteriati</taxon>
        <taxon>Methanobacteriota</taxon>
        <taxon>Stenosarchaea group</taxon>
        <taxon>Halobacteria</taxon>
        <taxon>Halobacteriales</taxon>
        <taxon>Haloferacaceae</taxon>
        <taxon>Halorubrum</taxon>
    </lineage>
</organism>
<geneLocation type="plasmid" evidence="2">
    <name>phar02</name>
</geneLocation>
<proteinExistence type="predicted"/>
<dbReference type="Proteomes" id="UP000505020">
    <property type="component" value="Plasmid pHAR02"/>
</dbReference>
<reference evidence="1 2" key="1">
    <citation type="submission" date="2020-05" db="EMBL/GenBank/DDBJ databases">
        <title>Halorubrum RHB-C sp.nov., an extremely halophilic archaeon isolated from solar salt farm.</title>
        <authorList>
            <person name="Ho H."/>
            <person name="Danganan R.E."/>
            <person name="Dedeles G.R."/>
            <person name="Kim S.-G."/>
        </authorList>
    </citation>
    <scope>NUCLEOTIDE SEQUENCE [LARGE SCALE GENOMIC DNA]</scope>
    <source>
        <strain evidence="1 2">RHB-C</strain>
        <plasmid evidence="2">phar02</plasmid>
    </source>
</reference>
<evidence type="ECO:0000313" key="1">
    <source>
        <dbReference type="EMBL" id="QKG94409.1"/>
    </source>
</evidence>
<evidence type="ECO:0000313" key="2">
    <source>
        <dbReference type="Proteomes" id="UP000505020"/>
    </source>
</evidence>
<protein>
    <submittedName>
        <fullName evidence="1">Zinc-ribbon domain-containing protein</fullName>
    </submittedName>
</protein>
<dbReference type="RefSeq" id="WP_173230985.1">
    <property type="nucleotide sequence ID" value="NZ_CP053943.1"/>
</dbReference>